<keyword evidence="1" id="KW-0732">Signal</keyword>
<sequence length="155" mass="16976">MIRHLSSFFLVVGLTSSAGALAGSDTDAIEQTIRAAAQAAATFSDTRDQQAVLGLYAEDYEGIQDGQAEDKEAIRKWLGEYEAELQRGSGLRFIGAVSNLKITLSGSFAWAAYDYLFQAVRNGELEGQDRGKCTSLLRKDAAHWVIFHEHCSKAR</sequence>
<dbReference type="STRING" id="42253.NITMOv2_4337"/>
<dbReference type="AlphaFoldDB" id="A0A0K2GIC2"/>
<dbReference type="InterPro" id="IPR037401">
    <property type="entry name" value="SnoaL-like"/>
</dbReference>
<feature type="chain" id="PRO_5005477054" description="SnoaL-like domain-containing protein" evidence="1">
    <location>
        <begin position="23"/>
        <end position="155"/>
    </location>
</feature>
<dbReference type="KEGG" id="nmv:NITMOv2_4337"/>
<evidence type="ECO:0000256" key="1">
    <source>
        <dbReference type="SAM" id="SignalP"/>
    </source>
</evidence>
<feature type="signal peptide" evidence="1">
    <location>
        <begin position="1"/>
        <end position="22"/>
    </location>
</feature>
<organism evidence="3 4">
    <name type="scientific">Nitrospira moscoviensis</name>
    <dbReference type="NCBI Taxonomy" id="42253"/>
    <lineage>
        <taxon>Bacteria</taxon>
        <taxon>Pseudomonadati</taxon>
        <taxon>Nitrospirota</taxon>
        <taxon>Nitrospiria</taxon>
        <taxon>Nitrospirales</taxon>
        <taxon>Nitrospiraceae</taxon>
        <taxon>Nitrospira</taxon>
    </lineage>
</organism>
<dbReference type="Gene3D" id="3.10.450.50">
    <property type="match status" value="1"/>
</dbReference>
<name>A0A0K2GIC2_NITMO</name>
<evidence type="ECO:0000259" key="2">
    <source>
        <dbReference type="Pfam" id="PF13474"/>
    </source>
</evidence>
<evidence type="ECO:0000313" key="3">
    <source>
        <dbReference type="EMBL" id="ALA60713.1"/>
    </source>
</evidence>
<dbReference type="Proteomes" id="UP000069205">
    <property type="component" value="Chromosome"/>
</dbReference>
<proteinExistence type="predicted"/>
<dbReference type="EMBL" id="CP011801">
    <property type="protein sequence ID" value="ALA60713.1"/>
    <property type="molecule type" value="Genomic_DNA"/>
</dbReference>
<accession>A0A0K2GIC2</accession>
<dbReference type="RefSeq" id="WP_053381529.1">
    <property type="nucleotide sequence ID" value="NZ_CP011801.1"/>
</dbReference>
<gene>
    <name evidence="3" type="ORF">NITMOv2_4337</name>
</gene>
<dbReference type="Pfam" id="PF13474">
    <property type="entry name" value="SnoaL_3"/>
    <property type="match status" value="1"/>
</dbReference>
<dbReference type="InterPro" id="IPR032710">
    <property type="entry name" value="NTF2-like_dom_sf"/>
</dbReference>
<protein>
    <recommendedName>
        <fullName evidence="2">SnoaL-like domain-containing protein</fullName>
    </recommendedName>
</protein>
<dbReference type="OrthoDB" id="9152983at2"/>
<keyword evidence="4" id="KW-1185">Reference proteome</keyword>
<reference evidence="3 4" key="1">
    <citation type="journal article" date="2015" name="Proc. Natl. Acad. Sci. U.S.A.">
        <title>Expanded metabolic versatility of ubiquitous nitrite-oxidizing bacteria from the genus Nitrospira.</title>
        <authorList>
            <person name="Koch H."/>
            <person name="Lucker S."/>
            <person name="Albertsen M."/>
            <person name="Kitzinger K."/>
            <person name="Herbold C."/>
            <person name="Spieck E."/>
            <person name="Nielsen P.H."/>
            <person name="Wagner M."/>
            <person name="Daims H."/>
        </authorList>
    </citation>
    <scope>NUCLEOTIDE SEQUENCE [LARGE SCALE GENOMIC DNA]</scope>
    <source>
        <strain evidence="3 4">NSP M-1</strain>
    </source>
</reference>
<dbReference type="PATRIC" id="fig|42253.5.peg.4282"/>
<dbReference type="SUPFAM" id="SSF54427">
    <property type="entry name" value="NTF2-like"/>
    <property type="match status" value="1"/>
</dbReference>
<feature type="domain" description="SnoaL-like" evidence="2">
    <location>
        <begin position="33"/>
        <end position="152"/>
    </location>
</feature>
<evidence type="ECO:0000313" key="4">
    <source>
        <dbReference type="Proteomes" id="UP000069205"/>
    </source>
</evidence>